<sequence length="202" mass="22058">MDKRGLYRPPMFKGGSPSTANNDESSARRNFISIPCSGQRSHIIGFNIRKKQEAVTNTFRNQGIGSPGKQLPGSRKISVGPNLHNQAPPMLLSKIPDNLREIPKVVSADPLEPEASKHVWELHTDGAATKEGTCMGLIHNNPRGDENNIRCNILMSGLVYAAVGAARQGIYSTEQFTLGSPDPVCEEEGWVAPDVYRLPRAE</sequence>
<protein>
    <submittedName>
        <fullName evidence="2">Uncharacterized protein</fullName>
    </submittedName>
</protein>
<reference evidence="2 3" key="1">
    <citation type="journal article" date="2017" name="Nat. Commun.">
        <title>Genome assembly with in vitro proximity ligation data and whole-genome triplication in lettuce.</title>
        <authorList>
            <person name="Reyes-Chin-Wo S."/>
            <person name="Wang Z."/>
            <person name="Yang X."/>
            <person name="Kozik A."/>
            <person name="Arikit S."/>
            <person name="Song C."/>
            <person name="Xia L."/>
            <person name="Froenicke L."/>
            <person name="Lavelle D.O."/>
            <person name="Truco M.J."/>
            <person name="Xia R."/>
            <person name="Zhu S."/>
            <person name="Xu C."/>
            <person name="Xu H."/>
            <person name="Xu X."/>
            <person name="Cox K."/>
            <person name="Korf I."/>
            <person name="Meyers B.C."/>
            <person name="Michelmore R.W."/>
        </authorList>
    </citation>
    <scope>NUCLEOTIDE SEQUENCE [LARGE SCALE GENOMIC DNA]</scope>
    <source>
        <strain evidence="3">cv. Salinas</strain>
        <tissue evidence="2">Seedlings</tissue>
    </source>
</reference>
<evidence type="ECO:0000313" key="3">
    <source>
        <dbReference type="Proteomes" id="UP000235145"/>
    </source>
</evidence>
<dbReference type="EMBL" id="NBSK02000001">
    <property type="protein sequence ID" value="KAJ0227665.1"/>
    <property type="molecule type" value="Genomic_DNA"/>
</dbReference>
<evidence type="ECO:0000256" key="1">
    <source>
        <dbReference type="SAM" id="MobiDB-lite"/>
    </source>
</evidence>
<feature type="region of interest" description="Disordered" evidence="1">
    <location>
        <begin position="1"/>
        <end position="26"/>
    </location>
</feature>
<accession>A0A9R1XU78</accession>
<dbReference type="AlphaFoldDB" id="A0A9R1XU78"/>
<gene>
    <name evidence="2" type="ORF">LSAT_V11C100025120</name>
</gene>
<evidence type="ECO:0000313" key="2">
    <source>
        <dbReference type="EMBL" id="KAJ0227665.1"/>
    </source>
</evidence>
<organism evidence="2 3">
    <name type="scientific">Lactuca sativa</name>
    <name type="common">Garden lettuce</name>
    <dbReference type="NCBI Taxonomy" id="4236"/>
    <lineage>
        <taxon>Eukaryota</taxon>
        <taxon>Viridiplantae</taxon>
        <taxon>Streptophyta</taxon>
        <taxon>Embryophyta</taxon>
        <taxon>Tracheophyta</taxon>
        <taxon>Spermatophyta</taxon>
        <taxon>Magnoliopsida</taxon>
        <taxon>eudicotyledons</taxon>
        <taxon>Gunneridae</taxon>
        <taxon>Pentapetalae</taxon>
        <taxon>asterids</taxon>
        <taxon>campanulids</taxon>
        <taxon>Asterales</taxon>
        <taxon>Asteraceae</taxon>
        <taxon>Cichorioideae</taxon>
        <taxon>Cichorieae</taxon>
        <taxon>Lactucinae</taxon>
        <taxon>Lactuca</taxon>
    </lineage>
</organism>
<dbReference type="Proteomes" id="UP000235145">
    <property type="component" value="Unassembled WGS sequence"/>
</dbReference>
<name>A0A9R1XU78_LACSA</name>
<comment type="caution">
    <text evidence="2">The sequence shown here is derived from an EMBL/GenBank/DDBJ whole genome shotgun (WGS) entry which is preliminary data.</text>
</comment>
<keyword evidence="3" id="KW-1185">Reference proteome</keyword>
<proteinExistence type="predicted"/>